<evidence type="ECO:0000313" key="7">
    <source>
        <dbReference type="Proteomes" id="UP000282876"/>
    </source>
</evidence>
<gene>
    <name evidence="6" type="ORF">TUBRATIS_27960</name>
</gene>
<evidence type="ECO:0000256" key="1">
    <source>
        <dbReference type="ARBA" id="ARBA00004127"/>
    </source>
</evidence>
<comment type="caution">
    <text evidence="6">The sequence shown here is derived from an EMBL/GenBank/DDBJ whole genome shotgun (WGS) entry which is preliminary data.</text>
</comment>
<feature type="transmembrane region" description="Helical" evidence="5">
    <location>
        <begin position="40"/>
        <end position="64"/>
    </location>
</feature>
<evidence type="ECO:0000256" key="3">
    <source>
        <dbReference type="ARBA" id="ARBA00022989"/>
    </source>
</evidence>
<name>A0A437AHY9_9MICR</name>
<evidence type="ECO:0008006" key="8">
    <source>
        <dbReference type="Google" id="ProtNLM"/>
    </source>
</evidence>
<dbReference type="Proteomes" id="UP000282876">
    <property type="component" value="Unassembled WGS sequence"/>
</dbReference>
<comment type="subcellular location">
    <subcellularLocation>
        <location evidence="1">Endomembrane system</location>
        <topology evidence="1">Multi-pass membrane protein</topology>
    </subcellularLocation>
</comment>
<feature type="transmembrane region" description="Helical" evidence="5">
    <location>
        <begin position="146"/>
        <end position="168"/>
    </location>
</feature>
<keyword evidence="3 5" id="KW-1133">Transmembrane helix</keyword>
<accession>A0A437AHY9</accession>
<keyword evidence="2 5" id="KW-0812">Transmembrane</keyword>
<proteinExistence type="predicted"/>
<dbReference type="VEuPathDB" id="MicrosporidiaDB:TUBRATIS_27960"/>
<dbReference type="InterPro" id="IPR006838">
    <property type="entry name" value="ADTRP_AIG1"/>
</dbReference>
<dbReference type="OrthoDB" id="2190919at2759"/>
<dbReference type="GO" id="GO:0016020">
    <property type="term" value="C:membrane"/>
    <property type="evidence" value="ECO:0007669"/>
    <property type="project" value="InterPro"/>
</dbReference>
<keyword evidence="7" id="KW-1185">Reference proteome</keyword>
<dbReference type="EMBL" id="RCSS01000781">
    <property type="protein sequence ID" value="RVD90774.1"/>
    <property type="molecule type" value="Genomic_DNA"/>
</dbReference>
<organism evidence="6 7">
    <name type="scientific">Tubulinosema ratisbonensis</name>
    <dbReference type="NCBI Taxonomy" id="291195"/>
    <lineage>
        <taxon>Eukaryota</taxon>
        <taxon>Fungi</taxon>
        <taxon>Fungi incertae sedis</taxon>
        <taxon>Microsporidia</taxon>
        <taxon>Tubulinosematoidea</taxon>
        <taxon>Tubulinosematidae</taxon>
        <taxon>Tubulinosema</taxon>
    </lineage>
</organism>
<reference evidence="6 7" key="1">
    <citation type="submission" date="2018-10" db="EMBL/GenBank/DDBJ databases">
        <title>Draft genome sequence of the microsporidian Tubulinosema ratisbonensis.</title>
        <authorList>
            <person name="Polonais V."/>
            <person name="Peyretaillade E."/>
            <person name="Niehus S."/>
            <person name="Wawrzyniak I."/>
            <person name="Franchet A."/>
            <person name="Gaspin C."/>
            <person name="Reichstadt M."/>
            <person name="Belser C."/>
            <person name="Labadie K."/>
            <person name="Delbac F."/>
            <person name="Ferrandon D."/>
        </authorList>
    </citation>
    <scope>NUCLEOTIDE SEQUENCE [LARGE SCALE GENOMIC DNA]</scope>
    <source>
        <strain evidence="6 7">Franzen</strain>
    </source>
</reference>
<evidence type="ECO:0000256" key="5">
    <source>
        <dbReference type="SAM" id="Phobius"/>
    </source>
</evidence>
<evidence type="ECO:0000256" key="2">
    <source>
        <dbReference type="ARBA" id="ARBA00022692"/>
    </source>
</evidence>
<dbReference type="PANTHER" id="PTHR10989">
    <property type="entry name" value="ANDROGEN-INDUCED PROTEIN 1-RELATED"/>
    <property type="match status" value="1"/>
</dbReference>
<evidence type="ECO:0000313" key="6">
    <source>
        <dbReference type="EMBL" id="RVD90774.1"/>
    </source>
</evidence>
<evidence type="ECO:0000256" key="4">
    <source>
        <dbReference type="ARBA" id="ARBA00023136"/>
    </source>
</evidence>
<sequence>MLRYTIGVKIMNFVVLLYALIPPSIEKKYEKIALQNRTFFLLYITNIGLYLTIISVGLGLISHFRRRKGGKVSLCHYYFTVNTLGIESIVTIGYWLLYFINPLYVNNRELYKAGYRVSLSREILCHIFPFMAIFFEIIFLKLKREYVYYVTMISFSIVYYLISDINAYKNNGNWQYGFLTMLPTSKRILAFVAFTFLGICIIELTIFLQRVFKNKINGL</sequence>
<dbReference type="Pfam" id="PF04750">
    <property type="entry name" value="Far-17a_AIG1"/>
    <property type="match status" value="1"/>
</dbReference>
<keyword evidence="4 5" id="KW-0472">Membrane</keyword>
<feature type="transmembrane region" description="Helical" evidence="5">
    <location>
        <begin position="7"/>
        <end position="25"/>
    </location>
</feature>
<dbReference type="GO" id="GO:0012505">
    <property type="term" value="C:endomembrane system"/>
    <property type="evidence" value="ECO:0007669"/>
    <property type="project" value="UniProtKB-SubCell"/>
</dbReference>
<dbReference type="AlphaFoldDB" id="A0A437AHY9"/>
<protein>
    <recommendedName>
        <fullName evidence="8">FAR-17a/AIG1-like protein</fullName>
    </recommendedName>
</protein>
<feature type="transmembrane region" description="Helical" evidence="5">
    <location>
        <begin position="188"/>
        <end position="208"/>
    </location>
</feature>
<dbReference type="PANTHER" id="PTHR10989:SF16">
    <property type="entry name" value="AT02829P-RELATED"/>
    <property type="match status" value="1"/>
</dbReference>
<feature type="transmembrane region" description="Helical" evidence="5">
    <location>
        <begin position="76"/>
        <end position="99"/>
    </location>
</feature>
<feature type="transmembrane region" description="Helical" evidence="5">
    <location>
        <begin position="119"/>
        <end position="139"/>
    </location>
</feature>